<gene>
    <name evidence="1" type="ORF">H6G81_16660</name>
</gene>
<reference evidence="1 2" key="1">
    <citation type="journal article" date="2020" name="ISME J.">
        <title>Comparative genomics reveals insights into cyanobacterial evolution and habitat adaptation.</title>
        <authorList>
            <person name="Chen M.Y."/>
            <person name="Teng W.K."/>
            <person name="Zhao L."/>
            <person name="Hu C.X."/>
            <person name="Zhou Y.K."/>
            <person name="Han B.P."/>
            <person name="Song L.R."/>
            <person name="Shu W.S."/>
        </authorList>
    </citation>
    <scope>NUCLEOTIDE SEQUENCE [LARGE SCALE GENOMIC DNA]</scope>
    <source>
        <strain evidence="1 2">FACHB-248</strain>
    </source>
</reference>
<sequence length="383" mass="43502">MFYFGIEHEVAFFNKEGKFADFSRTKFADFNQIVERLPTYPSDYPQLRVGNAGIKQKRWYIEGFERFEDSENVIECVPKGIEIRTTINSTIQNAINELSESFRLLCENASSFGFSPVLISFNPYYAVFKPQPPLNDYEIKWRQTSPERQTAHIPMLTYGPDLNISVSGLSAEGVIDIGKKLTYYSPYIVPFSYSSPFYQGTLWDGLSVRTFIRTGKRPAVMVFVEKREQLIDSVPSLTKIARIPAEVGRIEFKAFDSCDDFTIYAGLLALLKGLVLDQTLLGRATVPDGEKHQISAKEGFDNQDILAIALQVLQASEIALFNDPDVQLLAPLKVMLEKRETPAHKLIQIFNRVGSIEEALLQTYQSGLSKGERKKEERLQFPF</sequence>
<evidence type="ECO:0000313" key="2">
    <source>
        <dbReference type="Proteomes" id="UP000660380"/>
    </source>
</evidence>
<protein>
    <submittedName>
        <fullName evidence="1">Glutamate--cysteine ligase</fullName>
    </submittedName>
</protein>
<dbReference type="RefSeq" id="WP_051502888.1">
    <property type="nucleotide sequence ID" value="NZ_JACJTA010000034.1"/>
</dbReference>
<dbReference type="Gene3D" id="3.30.590.20">
    <property type="match status" value="1"/>
</dbReference>
<accession>A0ABR8GSC6</accession>
<keyword evidence="2" id="KW-1185">Reference proteome</keyword>
<dbReference type="GO" id="GO:0016874">
    <property type="term" value="F:ligase activity"/>
    <property type="evidence" value="ECO:0007669"/>
    <property type="project" value="UniProtKB-KW"/>
</dbReference>
<proteinExistence type="predicted"/>
<comment type="caution">
    <text evidence="1">The sequence shown here is derived from an EMBL/GenBank/DDBJ whole genome shotgun (WGS) entry which is preliminary data.</text>
</comment>
<organism evidence="1 2">
    <name type="scientific">Scytonema hofmannii FACHB-248</name>
    <dbReference type="NCBI Taxonomy" id="1842502"/>
    <lineage>
        <taxon>Bacteria</taxon>
        <taxon>Bacillati</taxon>
        <taxon>Cyanobacteriota</taxon>
        <taxon>Cyanophyceae</taxon>
        <taxon>Nostocales</taxon>
        <taxon>Scytonemataceae</taxon>
        <taxon>Scytonema</taxon>
    </lineage>
</organism>
<dbReference type="InterPro" id="IPR014746">
    <property type="entry name" value="Gln_synth/guanido_kin_cat_dom"/>
</dbReference>
<keyword evidence="1" id="KW-0436">Ligase</keyword>
<dbReference type="SUPFAM" id="SSF55931">
    <property type="entry name" value="Glutamine synthetase/guanido kinase"/>
    <property type="match status" value="1"/>
</dbReference>
<dbReference type="EMBL" id="JACJTA010000034">
    <property type="protein sequence ID" value="MBD2606112.1"/>
    <property type="molecule type" value="Genomic_DNA"/>
</dbReference>
<dbReference type="Proteomes" id="UP000660380">
    <property type="component" value="Unassembled WGS sequence"/>
</dbReference>
<evidence type="ECO:0000313" key="1">
    <source>
        <dbReference type="EMBL" id="MBD2606112.1"/>
    </source>
</evidence>
<name>A0ABR8GSC6_9CYAN</name>